<dbReference type="OrthoDB" id="201002at2157"/>
<evidence type="ECO:0000313" key="4">
    <source>
        <dbReference type="EMBL" id="SFS06807.1"/>
    </source>
</evidence>
<sequence length="351" mass="37788">MNEDDIVDRLTRFGLSDKEALAYLTILRNGTTRISVVSEEADLSKSYTYDVADRLEAKSLIAIDDHVVPTQIRALPPSQGIENLVSQLYTMEAELESIFDSESYEEETFSVIKSRQTILRKVTELVDSAETEVVLSLPAAAVPVVAEVLQAAHETGTFCLLLVTEYDGETTVDDGLAHVVQTWDAPAPVILTTDRTDGLVGAADAILDSNSSEYAIYHADAHIAAALFDSFVANYWPMGSEAHVATASGLPEAYDGFRHAIFDAALHLAADRSLEAEVAVRPARTTGAVETLTGPVVDVNQSLVRPYANGFPTQESLLVESGDETISVGGPRAFVEEYEATDVTLSAGEDS</sequence>
<feature type="domain" description="Transcription regulator TrmB N-terminal" evidence="2">
    <location>
        <begin position="10"/>
        <end position="77"/>
    </location>
</feature>
<name>A0A1I6LTJ4_9EURY</name>
<evidence type="ECO:0000259" key="3">
    <source>
        <dbReference type="Pfam" id="PF11495"/>
    </source>
</evidence>
<dbReference type="InterPro" id="IPR021586">
    <property type="entry name" value="Tscrpt_reg_TrmB_C"/>
</dbReference>
<dbReference type="EMBL" id="FOZK01000003">
    <property type="protein sequence ID" value="SFS06807.1"/>
    <property type="molecule type" value="Genomic_DNA"/>
</dbReference>
<dbReference type="InterPro" id="IPR051797">
    <property type="entry name" value="TrmB-like"/>
</dbReference>
<dbReference type="STRING" id="767519.SAMN05216559_3102"/>
<dbReference type="SUPFAM" id="SSF46785">
    <property type="entry name" value="Winged helix' DNA-binding domain"/>
    <property type="match status" value="1"/>
</dbReference>
<organism evidence="4 5">
    <name type="scientific">Halomicrobium zhouii</name>
    <dbReference type="NCBI Taxonomy" id="767519"/>
    <lineage>
        <taxon>Archaea</taxon>
        <taxon>Methanobacteriati</taxon>
        <taxon>Methanobacteriota</taxon>
        <taxon>Stenosarchaea group</taxon>
        <taxon>Halobacteria</taxon>
        <taxon>Halobacteriales</taxon>
        <taxon>Haloarculaceae</taxon>
        <taxon>Halomicrobium</taxon>
    </lineage>
</organism>
<accession>A0A1I6LTJ4</accession>
<keyword evidence="5" id="KW-1185">Reference proteome</keyword>
<evidence type="ECO:0000256" key="1">
    <source>
        <dbReference type="ARBA" id="ARBA00007287"/>
    </source>
</evidence>
<evidence type="ECO:0000259" key="2">
    <source>
        <dbReference type="Pfam" id="PF01978"/>
    </source>
</evidence>
<dbReference type="PANTHER" id="PTHR34293:SF1">
    <property type="entry name" value="HTH-TYPE TRANSCRIPTIONAL REGULATOR TRMBL2"/>
    <property type="match status" value="1"/>
</dbReference>
<proteinExistence type="inferred from homology"/>
<dbReference type="AlphaFoldDB" id="A0A1I6LTJ4"/>
<dbReference type="InterPro" id="IPR036388">
    <property type="entry name" value="WH-like_DNA-bd_sf"/>
</dbReference>
<dbReference type="Gene3D" id="1.10.10.10">
    <property type="entry name" value="Winged helix-like DNA-binding domain superfamily/Winged helix DNA-binding domain"/>
    <property type="match status" value="1"/>
</dbReference>
<dbReference type="InterPro" id="IPR002831">
    <property type="entry name" value="Tscrpt_reg_TrmB_N"/>
</dbReference>
<feature type="domain" description="Transcription regulator TrmB C-terminal" evidence="3">
    <location>
        <begin position="109"/>
        <end position="346"/>
    </location>
</feature>
<comment type="similarity">
    <text evidence="1">Belongs to the transcriptional regulator TrmB family.</text>
</comment>
<dbReference type="SUPFAM" id="SSF159071">
    <property type="entry name" value="TrmB C-terminal domain-like"/>
    <property type="match status" value="1"/>
</dbReference>
<gene>
    <name evidence="4" type="ORF">SAMN05216559_3102</name>
</gene>
<dbReference type="Pfam" id="PF01978">
    <property type="entry name" value="TrmB"/>
    <property type="match status" value="1"/>
</dbReference>
<dbReference type="PANTHER" id="PTHR34293">
    <property type="entry name" value="HTH-TYPE TRANSCRIPTIONAL REGULATOR TRMBL2"/>
    <property type="match status" value="1"/>
</dbReference>
<reference evidence="4 5" key="1">
    <citation type="submission" date="2016-10" db="EMBL/GenBank/DDBJ databases">
        <authorList>
            <person name="de Groot N.N."/>
        </authorList>
    </citation>
    <scope>NUCLEOTIDE SEQUENCE [LARGE SCALE GENOMIC DNA]</scope>
    <source>
        <strain evidence="4 5">CGMCC 1.10457</strain>
    </source>
</reference>
<dbReference type="Pfam" id="PF11495">
    <property type="entry name" value="Regulator_TrmB"/>
    <property type="match status" value="1"/>
</dbReference>
<evidence type="ECO:0000313" key="5">
    <source>
        <dbReference type="Proteomes" id="UP000199062"/>
    </source>
</evidence>
<dbReference type="InterPro" id="IPR036390">
    <property type="entry name" value="WH_DNA-bd_sf"/>
</dbReference>
<dbReference type="RefSeq" id="WP_089817444.1">
    <property type="nucleotide sequence ID" value="NZ_FOZK01000003.1"/>
</dbReference>
<dbReference type="Proteomes" id="UP000199062">
    <property type="component" value="Unassembled WGS sequence"/>
</dbReference>
<protein>
    <submittedName>
        <fullName evidence="4">Sugar-specific transcriptional regulator TrmB</fullName>
    </submittedName>
</protein>